<name>A0ACC1C843_9ROSI</name>
<proteinExistence type="predicted"/>
<organism evidence="1 2">
    <name type="scientific">Pistacia atlantica</name>
    <dbReference type="NCBI Taxonomy" id="434234"/>
    <lineage>
        <taxon>Eukaryota</taxon>
        <taxon>Viridiplantae</taxon>
        <taxon>Streptophyta</taxon>
        <taxon>Embryophyta</taxon>
        <taxon>Tracheophyta</taxon>
        <taxon>Spermatophyta</taxon>
        <taxon>Magnoliopsida</taxon>
        <taxon>eudicotyledons</taxon>
        <taxon>Gunneridae</taxon>
        <taxon>Pentapetalae</taxon>
        <taxon>rosids</taxon>
        <taxon>malvids</taxon>
        <taxon>Sapindales</taxon>
        <taxon>Anacardiaceae</taxon>
        <taxon>Pistacia</taxon>
    </lineage>
</organism>
<keyword evidence="2" id="KW-1185">Reference proteome</keyword>
<comment type="caution">
    <text evidence="1">The sequence shown here is derived from an EMBL/GenBank/DDBJ whole genome shotgun (WGS) entry which is preliminary data.</text>
</comment>
<evidence type="ECO:0000313" key="1">
    <source>
        <dbReference type="EMBL" id="KAJ0111772.1"/>
    </source>
</evidence>
<dbReference type="Proteomes" id="UP001164250">
    <property type="component" value="Chromosome 1"/>
</dbReference>
<sequence>MLDEPDQMMRNSQRTTEVRQYNKSDLPRLRWTPELHELFAAAVERLGGKYEATPKRIMQLMNVKGLKISHIKSHLQCSILLLRLDRCTEARRAVIDDDEIIAKEQLRAQTPHFSDHGALSICSPQSQRQIGDGLFVDFECRSENIKQRISVFRGKLPTSAYQKTVVGNHMNINYWWSTKLSSTIIGEDCRDIHGKRRNEEEYGSLDETCQLSLSFTPMEMDQEQEERESWPLTDGLSRLSPSTSTIDTNFPDFHSLGTNHHLNLDLTI</sequence>
<protein>
    <submittedName>
        <fullName evidence="1">Uncharacterized protein</fullName>
    </submittedName>
</protein>
<evidence type="ECO:0000313" key="2">
    <source>
        <dbReference type="Proteomes" id="UP001164250"/>
    </source>
</evidence>
<dbReference type="EMBL" id="CM047897">
    <property type="protein sequence ID" value="KAJ0111772.1"/>
    <property type="molecule type" value="Genomic_DNA"/>
</dbReference>
<reference evidence="2" key="1">
    <citation type="journal article" date="2023" name="G3 (Bethesda)">
        <title>Genome assembly and association tests identify interacting loci associated with vigor, precocity, and sex in interspecific pistachio rootstocks.</title>
        <authorList>
            <person name="Palmer W."/>
            <person name="Jacygrad E."/>
            <person name="Sagayaradj S."/>
            <person name="Cavanaugh K."/>
            <person name="Han R."/>
            <person name="Bertier L."/>
            <person name="Beede B."/>
            <person name="Kafkas S."/>
            <person name="Golino D."/>
            <person name="Preece J."/>
            <person name="Michelmore R."/>
        </authorList>
    </citation>
    <scope>NUCLEOTIDE SEQUENCE [LARGE SCALE GENOMIC DNA]</scope>
</reference>
<accession>A0ACC1C843</accession>
<gene>
    <name evidence="1" type="ORF">Patl1_01415</name>
</gene>